<sequence length="630" mass="70965">MLILKSGSTVGTPEKSAEDCDTEPPEHRPAAAKVGARQAHKSDTSSSKSRKYRDEFIKYGFVCHVVNGIQHPQCVVCSEVLAHESLKPVKMLRHLTTKHPSLVSKPAEFFRRKEGELRGQKRVLTKQTTIPAKAQRASYEVAYLIAQAKKPHTIGESLIKPAAVAMSRVMHGDKAAAELTQVPLSDGTVSRRISEMAQDIKTQLIDAVKEGKYTLQLDESTDVSHCAQLLVFVRYVFKEKLNEEMLFCTPLEGACTGEDIFNKLDSKLKEEGMSWSECLSVCTDGAGAMLGKKKGLRARVQQVAPHVCFTHCIIHREALACKSLSAELKHVLDTAVKIVNYIKSRPLNTRLFATLCNEMGAEHQGLLLHTEVRWLSRGNVLSRLCELREEVRIFLADQRSPLAEHLSDPDWVARLVYLSSVFGKLNGLNMSLQGENTSILTLNDKVQAFVRKLERWRERAEAGHMDMFTELDDFIEENALSVNIVRASVADHLQSLVDHFKKYFPEETAPERHDWIRSPFTAKTNHLTSDFEDALIELSSDRTLRALFDAKSLDEFWISVRKEYPQLSAAALNTLMPFGSTYLCEKTFSALTYIKNKHRSRLNVEDDLRIAVSKIKPRLDLLLIVVQHCS</sequence>
<protein>
    <recommendedName>
        <fullName evidence="2">HAT C-terminal dimerisation domain-containing protein</fullName>
    </recommendedName>
</protein>
<evidence type="ECO:0000313" key="4">
    <source>
        <dbReference type="Proteomes" id="UP000257200"/>
    </source>
</evidence>
<accession>A0A3Q1G1N2</accession>
<dbReference type="PANTHER" id="PTHR45913">
    <property type="entry name" value="EPM2A-INTERACTING PROTEIN 1"/>
    <property type="match status" value="1"/>
</dbReference>
<dbReference type="AlphaFoldDB" id="A0A3Q1G1N2"/>
<dbReference type="STRING" id="80966.ENSAPOP00000024546"/>
<dbReference type="InterPro" id="IPR012337">
    <property type="entry name" value="RNaseH-like_sf"/>
</dbReference>
<evidence type="ECO:0000259" key="2">
    <source>
        <dbReference type="Pfam" id="PF05699"/>
    </source>
</evidence>
<feature type="domain" description="HAT C-terminal dimerisation" evidence="2">
    <location>
        <begin position="555"/>
        <end position="607"/>
    </location>
</feature>
<dbReference type="GO" id="GO:0046983">
    <property type="term" value="F:protein dimerization activity"/>
    <property type="evidence" value="ECO:0007669"/>
    <property type="project" value="InterPro"/>
</dbReference>
<dbReference type="InterPro" id="IPR008906">
    <property type="entry name" value="HATC_C_dom"/>
</dbReference>
<feature type="compositionally biased region" description="Polar residues" evidence="1">
    <location>
        <begin position="1"/>
        <end position="11"/>
    </location>
</feature>
<name>A0A3Q1G1N2_9TELE</name>
<dbReference type="Proteomes" id="UP000257200">
    <property type="component" value="Unplaced"/>
</dbReference>
<evidence type="ECO:0000256" key="1">
    <source>
        <dbReference type="SAM" id="MobiDB-lite"/>
    </source>
</evidence>
<dbReference type="InParanoid" id="A0A3Q1G1N2"/>
<organism evidence="3 4">
    <name type="scientific">Acanthochromis polyacanthus</name>
    <name type="common">spiny chromis</name>
    <dbReference type="NCBI Taxonomy" id="80966"/>
    <lineage>
        <taxon>Eukaryota</taxon>
        <taxon>Metazoa</taxon>
        <taxon>Chordata</taxon>
        <taxon>Craniata</taxon>
        <taxon>Vertebrata</taxon>
        <taxon>Euteleostomi</taxon>
        <taxon>Actinopterygii</taxon>
        <taxon>Neopterygii</taxon>
        <taxon>Teleostei</taxon>
        <taxon>Neoteleostei</taxon>
        <taxon>Acanthomorphata</taxon>
        <taxon>Ovalentaria</taxon>
        <taxon>Pomacentridae</taxon>
        <taxon>Acanthochromis</taxon>
    </lineage>
</organism>
<reference evidence="3" key="1">
    <citation type="submission" date="2025-08" db="UniProtKB">
        <authorList>
            <consortium name="Ensembl"/>
        </authorList>
    </citation>
    <scope>IDENTIFICATION</scope>
</reference>
<feature type="region of interest" description="Disordered" evidence="1">
    <location>
        <begin position="1"/>
        <end position="48"/>
    </location>
</feature>
<reference evidence="3" key="2">
    <citation type="submission" date="2025-09" db="UniProtKB">
        <authorList>
            <consortium name="Ensembl"/>
        </authorList>
    </citation>
    <scope>IDENTIFICATION</scope>
</reference>
<evidence type="ECO:0000313" key="3">
    <source>
        <dbReference type="Ensembl" id="ENSAPOP00000024546.1"/>
    </source>
</evidence>
<dbReference type="SUPFAM" id="SSF53098">
    <property type="entry name" value="Ribonuclease H-like"/>
    <property type="match status" value="1"/>
</dbReference>
<proteinExistence type="predicted"/>
<dbReference type="PANTHER" id="PTHR45913:SF19">
    <property type="entry name" value="LOW QUALITY PROTEIN: ZINC FINGER BED DOMAIN-CONTAINING PROTEIN 5-LIKE"/>
    <property type="match status" value="1"/>
</dbReference>
<keyword evidence="4" id="KW-1185">Reference proteome</keyword>
<dbReference type="GeneTree" id="ENSGT00940000160436"/>
<dbReference type="Ensembl" id="ENSAPOT00000008497.1">
    <property type="protein sequence ID" value="ENSAPOP00000024546.1"/>
    <property type="gene ID" value="ENSAPOG00000007017.1"/>
</dbReference>
<dbReference type="Pfam" id="PF05699">
    <property type="entry name" value="Dimer_Tnp_hAT"/>
    <property type="match status" value="1"/>
</dbReference>